<dbReference type="SUPFAM" id="SSF55785">
    <property type="entry name" value="PYP-like sensor domain (PAS domain)"/>
    <property type="match status" value="5"/>
</dbReference>
<dbReference type="PROSITE" id="PS50112">
    <property type="entry name" value="PAS"/>
    <property type="match status" value="3"/>
</dbReference>
<dbReference type="SMART" id="SM00267">
    <property type="entry name" value="GGDEF"/>
    <property type="match status" value="1"/>
</dbReference>
<evidence type="ECO:0000256" key="3">
    <source>
        <dbReference type="ARBA" id="ARBA00022519"/>
    </source>
</evidence>
<dbReference type="Pfam" id="PF08447">
    <property type="entry name" value="PAS_3"/>
    <property type="match status" value="2"/>
</dbReference>
<evidence type="ECO:0000259" key="12">
    <source>
        <dbReference type="PROSITE" id="PS50112"/>
    </source>
</evidence>
<organism evidence="15 16">
    <name type="scientific">Nostoc punctiforme NIES-2108</name>
    <dbReference type="NCBI Taxonomy" id="1356359"/>
    <lineage>
        <taxon>Bacteria</taxon>
        <taxon>Bacillati</taxon>
        <taxon>Cyanobacteriota</taxon>
        <taxon>Cyanophyceae</taxon>
        <taxon>Nostocales</taxon>
        <taxon>Nostocaceae</taxon>
        <taxon>Nostoc</taxon>
    </lineage>
</organism>
<keyword evidence="6" id="KW-0677">Repeat</keyword>
<feature type="domain" description="PAC" evidence="13">
    <location>
        <begin position="494"/>
        <end position="546"/>
    </location>
</feature>
<keyword evidence="5 11" id="KW-0812">Transmembrane</keyword>
<feature type="domain" description="PAC" evidence="13">
    <location>
        <begin position="357"/>
        <end position="411"/>
    </location>
</feature>
<dbReference type="PROSITE" id="PS50113">
    <property type="entry name" value="PAC"/>
    <property type="match status" value="5"/>
</dbReference>
<dbReference type="Pfam" id="PF25487">
    <property type="entry name" value="ETR1_N"/>
    <property type="match status" value="1"/>
</dbReference>
<name>A0A367RBR3_NOSPU</name>
<feature type="coiled-coil region" evidence="10">
    <location>
        <begin position="125"/>
        <end position="162"/>
    </location>
</feature>
<evidence type="ECO:0000256" key="7">
    <source>
        <dbReference type="ARBA" id="ARBA00022741"/>
    </source>
</evidence>
<accession>A0A367RBR3</accession>
<dbReference type="InterPro" id="IPR000700">
    <property type="entry name" value="PAS-assoc_C"/>
</dbReference>
<feature type="domain" description="PAC" evidence="13">
    <location>
        <begin position="232"/>
        <end position="283"/>
    </location>
</feature>
<dbReference type="InterPro" id="IPR000160">
    <property type="entry name" value="GGDEF_dom"/>
</dbReference>
<dbReference type="InterPro" id="IPR013767">
    <property type="entry name" value="PAS_fold"/>
</dbReference>
<evidence type="ECO:0000256" key="8">
    <source>
        <dbReference type="ARBA" id="ARBA00022989"/>
    </source>
</evidence>
<evidence type="ECO:0000313" key="16">
    <source>
        <dbReference type="Proteomes" id="UP000252085"/>
    </source>
</evidence>
<sequence>MLEFGKSLFAYKQFIPHGHCYLWKPELVGLHIVSDSLIALAYYSIPITLLYFVRKRQDLPFNWVFLLFATFIVTCGTTHLMEIWTLWYPTYWLSGCLKAITAIVSLYTASELIPLVPKALALPSSAQLEAANLELEREISERKQAELALQEREAMLRQISDNLPNGAIYKVIREIDGSDRFSYMSAGIEKLMEVRAEDALKDATLIYRQFIPEDVPLLLAAVDESLRNLSVFDIKLQIQTPSARLKWLHFRSTPRQLQDGRMVWDGLVVDVTDLKCAEETLRKSEALLEESQQVARLGNWEFDIVTGKITWSKQLFDLLNRDPALLEPNYQENLQLYWLEDAGKLAQAIERAMSTGESYKLILRASPTYGSTIYIEGIGHTEFNAAGKVIRLYGTTQDVTERQVAINERKQAEEELRRSETLLATAQKIAQMGSWEWYLESQKQIWSAETFRIFGLNLTQSAPTQTAFLQMLHPEDRPVLQRHLLEAITNGNPFNLEYRIIRPDGSLRYLESRAEVAYDTQGQTIRLYGAILDITERKQAEIALKQTEIRYRAIVEDQTELIARYLPDGTLTFVNQAFAVYFGRSAEELIGSRNKSVIFEEDRQRVAQLIASISVDNPVVIVENRVVVANQVRWTQWHNRMLLDEQGCFIEFQSVGRDITTLKQIEEKLFQEKELAQVTLQSIGDAVITTDAFSKIQYLNPIAESLIGCTEASAQGLPLVEVFRIVNEITREPVQNPIDLALQSNQIVGLTNNAVLINQNNQEIAIENSAAPIRNREGQIIGAVMVFHDVTQNRKLSHQLSWQANHDGLTGLVNRQEFERRVEQALCFAKLDCQVHALCYLDLDHFKIVNDTCGHLAGDELLRQITGLLQEKIRKTDTLARLGGDEFGLLLIQCMPEQALRVTNDLLSCVQEFRFIWQEQVFSIGASIGLIGIDTNSESLTEIFSTADAACYTAKRRGRNRVYVAEADD</sequence>
<feature type="transmembrane region" description="Helical" evidence="11">
    <location>
        <begin position="65"/>
        <end position="87"/>
    </location>
</feature>
<feature type="domain" description="GGDEF" evidence="14">
    <location>
        <begin position="834"/>
        <end position="967"/>
    </location>
</feature>
<comment type="subcellular location">
    <subcellularLocation>
        <location evidence="1">Cell inner membrane</location>
        <topology evidence="1">Multi-pass membrane protein</topology>
    </subcellularLocation>
</comment>
<evidence type="ECO:0000256" key="9">
    <source>
        <dbReference type="ARBA" id="ARBA00023136"/>
    </source>
</evidence>
<dbReference type="PANTHER" id="PTHR44757:SF4">
    <property type="entry name" value="DIGUANYLATE CYCLASE DGCE-RELATED"/>
    <property type="match status" value="1"/>
</dbReference>
<dbReference type="Proteomes" id="UP000252085">
    <property type="component" value="Unassembled WGS sequence"/>
</dbReference>
<dbReference type="SMART" id="SM00091">
    <property type="entry name" value="PAS"/>
    <property type="match status" value="5"/>
</dbReference>
<dbReference type="InterPro" id="IPR013655">
    <property type="entry name" value="PAS_fold_3"/>
</dbReference>
<feature type="coiled-coil region" evidence="10">
    <location>
        <begin position="402"/>
        <end position="429"/>
    </location>
</feature>
<feature type="domain" description="PAC" evidence="13">
    <location>
        <begin position="615"/>
        <end position="671"/>
    </location>
</feature>
<feature type="domain" description="PAS" evidence="12">
    <location>
        <begin position="446"/>
        <end position="491"/>
    </location>
</feature>
<dbReference type="SMART" id="SM00086">
    <property type="entry name" value="PAC"/>
    <property type="match status" value="5"/>
</dbReference>
<dbReference type="FunFam" id="2.10.70.100:FF:000001">
    <property type="entry name" value="Sensory transduction histidine kinase"/>
    <property type="match status" value="1"/>
</dbReference>
<dbReference type="Gene3D" id="3.30.70.270">
    <property type="match status" value="1"/>
</dbReference>
<keyword evidence="7" id="KW-0547">Nucleotide-binding</keyword>
<evidence type="ECO:0000259" key="13">
    <source>
        <dbReference type="PROSITE" id="PS50113"/>
    </source>
</evidence>
<feature type="transmembrane region" description="Helical" evidence="11">
    <location>
        <begin position="32"/>
        <end position="53"/>
    </location>
</feature>
<dbReference type="Pfam" id="PF00990">
    <property type="entry name" value="GGDEF"/>
    <property type="match status" value="1"/>
</dbReference>
<keyword evidence="8 11" id="KW-1133">Transmembrane helix</keyword>
<dbReference type="GO" id="GO:0006355">
    <property type="term" value="P:regulation of DNA-templated transcription"/>
    <property type="evidence" value="ECO:0007669"/>
    <property type="project" value="InterPro"/>
</dbReference>
<dbReference type="SUPFAM" id="SSF55073">
    <property type="entry name" value="Nucleotide cyclase"/>
    <property type="match status" value="1"/>
</dbReference>
<dbReference type="InterPro" id="IPR029787">
    <property type="entry name" value="Nucleotide_cyclase"/>
</dbReference>
<dbReference type="NCBIfam" id="TIGR00229">
    <property type="entry name" value="sensory_box"/>
    <property type="match status" value="3"/>
</dbReference>
<evidence type="ECO:0000313" key="15">
    <source>
        <dbReference type="EMBL" id="RCJ33958.1"/>
    </source>
</evidence>
<dbReference type="InterPro" id="IPR013656">
    <property type="entry name" value="PAS_4"/>
</dbReference>
<feature type="domain" description="PAS" evidence="12">
    <location>
        <begin position="547"/>
        <end position="610"/>
    </location>
</feature>
<evidence type="ECO:0000256" key="5">
    <source>
        <dbReference type="ARBA" id="ARBA00022692"/>
    </source>
</evidence>
<evidence type="ECO:0000256" key="2">
    <source>
        <dbReference type="ARBA" id="ARBA00022475"/>
    </source>
</evidence>
<dbReference type="Gene3D" id="3.30.450.20">
    <property type="entry name" value="PAS domain"/>
    <property type="match status" value="5"/>
</dbReference>
<dbReference type="Pfam" id="PF08448">
    <property type="entry name" value="PAS_4"/>
    <property type="match status" value="1"/>
</dbReference>
<dbReference type="InterPro" id="IPR001610">
    <property type="entry name" value="PAC"/>
</dbReference>
<dbReference type="EMBL" id="LXQE01000157">
    <property type="protein sequence ID" value="RCJ33958.1"/>
    <property type="molecule type" value="Genomic_DNA"/>
</dbReference>
<protein>
    <recommendedName>
        <fullName evidence="17">Diguanylate cyclase</fullName>
    </recommendedName>
</protein>
<feature type="domain" description="PAC" evidence="13">
    <location>
        <begin position="750"/>
        <end position="802"/>
    </location>
</feature>
<comment type="caution">
    <text evidence="15">The sequence shown here is derived from an EMBL/GenBank/DDBJ whole genome shotgun (WGS) entry which is preliminary data.</text>
</comment>
<evidence type="ECO:0000256" key="11">
    <source>
        <dbReference type="SAM" id="Phobius"/>
    </source>
</evidence>
<dbReference type="InterPro" id="IPR043128">
    <property type="entry name" value="Rev_trsase/Diguanyl_cyclase"/>
</dbReference>
<dbReference type="InterPro" id="IPR058544">
    <property type="entry name" value="ETR1_N"/>
</dbReference>
<dbReference type="InterPro" id="IPR035965">
    <property type="entry name" value="PAS-like_dom_sf"/>
</dbReference>
<dbReference type="NCBIfam" id="TIGR00254">
    <property type="entry name" value="GGDEF"/>
    <property type="match status" value="1"/>
</dbReference>
<evidence type="ECO:0000259" key="14">
    <source>
        <dbReference type="PROSITE" id="PS50887"/>
    </source>
</evidence>
<evidence type="ECO:0000256" key="1">
    <source>
        <dbReference type="ARBA" id="ARBA00004429"/>
    </source>
</evidence>
<dbReference type="InterPro" id="IPR000014">
    <property type="entry name" value="PAS"/>
</dbReference>
<reference evidence="16" key="1">
    <citation type="submission" date="2016-04" db="EMBL/GenBank/DDBJ databases">
        <authorList>
            <person name="Tabuchi Yagui T.R."/>
        </authorList>
    </citation>
    <scope>NUCLEOTIDE SEQUENCE [LARGE SCALE GENOMIC DNA]</scope>
</reference>
<dbReference type="Pfam" id="PF00989">
    <property type="entry name" value="PAS"/>
    <property type="match status" value="1"/>
</dbReference>
<evidence type="ECO:0000256" key="10">
    <source>
        <dbReference type="SAM" id="Coils"/>
    </source>
</evidence>
<keyword evidence="3" id="KW-0997">Cell inner membrane</keyword>
<dbReference type="GO" id="GO:0000166">
    <property type="term" value="F:nucleotide binding"/>
    <property type="evidence" value="ECO:0007669"/>
    <property type="project" value="UniProtKB-KW"/>
</dbReference>
<dbReference type="Gene3D" id="2.10.70.100">
    <property type="match status" value="2"/>
</dbReference>
<evidence type="ECO:0000256" key="6">
    <source>
        <dbReference type="ARBA" id="ARBA00022737"/>
    </source>
</evidence>
<dbReference type="CDD" id="cd00130">
    <property type="entry name" value="PAS"/>
    <property type="match status" value="3"/>
</dbReference>
<dbReference type="InterPro" id="IPR052155">
    <property type="entry name" value="Biofilm_reg_signaling"/>
</dbReference>
<dbReference type="PROSITE" id="PS50887">
    <property type="entry name" value="GGDEF"/>
    <property type="match status" value="1"/>
</dbReference>
<keyword evidence="10" id="KW-0175">Coiled coil</keyword>
<dbReference type="CDD" id="cd01949">
    <property type="entry name" value="GGDEF"/>
    <property type="match status" value="1"/>
</dbReference>
<evidence type="ECO:0000256" key="4">
    <source>
        <dbReference type="ARBA" id="ARBA00022679"/>
    </source>
</evidence>
<proteinExistence type="predicted"/>
<gene>
    <name evidence="15" type="ORF">A6769_23225</name>
</gene>
<dbReference type="PANTHER" id="PTHR44757">
    <property type="entry name" value="DIGUANYLATE CYCLASE DGCP"/>
    <property type="match status" value="1"/>
</dbReference>
<dbReference type="FunFam" id="3.30.70.270:FF:000001">
    <property type="entry name" value="Diguanylate cyclase domain protein"/>
    <property type="match status" value="1"/>
</dbReference>
<keyword evidence="4" id="KW-0808">Transferase</keyword>
<dbReference type="AlphaFoldDB" id="A0A367RBR3"/>
<dbReference type="GO" id="GO:0005886">
    <property type="term" value="C:plasma membrane"/>
    <property type="evidence" value="ECO:0007669"/>
    <property type="project" value="UniProtKB-SubCell"/>
</dbReference>
<keyword evidence="2" id="KW-1003">Cell membrane</keyword>
<keyword evidence="9 11" id="KW-0472">Membrane</keyword>
<dbReference type="GO" id="GO:0016740">
    <property type="term" value="F:transferase activity"/>
    <property type="evidence" value="ECO:0007669"/>
    <property type="project" value="UniProtKB-KW"/>
</dbReference>
<feature type="domain" description="PAS" evidence="12">
    <location>
        <begin position="672"/>
        <end position="745"/>
    </location>
</feature>
<evidence type="ECO:0008006" key="17">
    <source>
        <dbReference type="Google" id="ProtNLM"/>
    </source>
</evidence>